<name>A0A0Q3WPJ2_9BACI</name>
<keyword evidence="1" id="KW-0812">Transmembrane</keyword>
<dbReference type="Pfam" id="PF10027">
    <property type="entry name" value="DUF2269"/>
    <property type="match status" value="1"/>
</dbReference>
<keyword evidence="1" id="KW-0472">Membrane</keyword>
<sequence>MTFYGFILLVHIIAAVAGLGASFAMPLVIKYPKTVEQAKFALLLNKHIEKPVKYGSIVLLLTGLILGFLNLDLFKHGWYIASLVIYILVQPIVAGILPKRLKQMEQILAEHNKEDIPEAYQVLNSGLRPFNWIIHGAAIILIILMTIKPF</sequence>
<dbReference type="InterPro" id="IPR018729">
    <property type="entry name" value="DUF2269_transmembrane"/>
</dbReference>
<evidence type="ECO:0008006" key="4">
    <source>
        <dbReference type="Google" id="ProtNLM"/>
    </source>
</evidence>
<dbReference type="EMBL" id="LJJC01000015">
    <property type="protein sequence ID" value="KQL50676.1"/>
    <property type="molecule type" value="Genomic_DNA"/>
</dbReference>
<dbReference type="Proteomes" id="UP000051888">
    <property type="component" value="Unassembled WGS sequence"/>
</dbReference>
<feature type="transmembrane region" description="Helical" evidence="1">
    <location>
        <begin position="130"/>
        <end position="147"/>
    </location>
</feature>
<accession>A0A0Q3WPJ2</accession>
<dbReference type="PATRIC" id="fig|157838.3.peg.5254"/>
<feature type="transmembrane region" description="Helical" evidence="1">
    <location>
        <begin position="77"/>
        <end position="97"/>
    </location>
</feature>
<feature type="transmembrane region" description="Helical" evidence="1">
    <location>
        <begin position="6"/>
        <end position="31"/>
    </location>
</feature>
<evidence type="ECO:0000313" key="3">
    <source>
        <dbReference type="Proteomes" id="UP000051888"/>
    </source>
</evidence>
<keyword evidence="3" id="KW-1185">Reference proteome</keyword>
<evidence type="ECO:0000313" key="2">
    <source>
        <dbReference type="EMBL" id="KQL50676.1"/>
    </source>
</evidence>
<feature type="transmembrane region" description="Helical" evidence="1">
    <location>
        <begin position="52"/>
        <end position="71"/>
    </location>
</feature>
<dbReference type="STRING" id="157838.AN964_23875"/>
<dbReference type="OrthoDB" id="1493393at2"/>
<protein>
    <recommendedName>
        <fullName evidence="4">DUF2269 domain-containing protein</fullName>
    </recommendedName>
</protein>
<proteinExistence type="predicted"/>
<gene>
    <name evidence="2" type="ORF">AN964_23875</name>
</gene>
<reference evidence="2 3" key="1">
    <citation type="submission" date="2015-09" db="EMBL/GenBank/DDBJ databases">
        <title>Genome sequencing project for genomic taxonomy and phylogenomics of Bacillus-like bacteria.</title>
        <authorList>
            <person name="Liu B."/>
            <person name="Wang J."/>
            <person name="Zhu Y."/>
            <person name="Liu G."/>
            <person name="Chen Q."/>
            <person name="Chen Z."/>
            <person name="Lan J."/>
            <person name="Che J."/>
            <person name="Ge C."/>
            <person name="Shi H."/>
            <person name="Pan Z."/>
            <person name="Liu X."/>
        </authorList>
    </citation>
    <scope>NUCLEOTIDE SEQUENCE [LARGE SCALE GENOMIC DNA]</scope>
    <source>
        <strain evidence="2 3">LMG 18435</strain>
    </source>
</reference>
<keyword evidence="1" id="KW-1133">Transmembrane helix</keyword>
<organism evidence="2 3">
    <name type="scientific">Heyndrickxia shackletonii</name>
    <dbReference type="NCBI Taxonomy" id="157838"/>
    <lineage>
        <taxon>Bacteria</taxon>
        <taxon>Bacillati</taxon>
        <taxon>Bacillota</taxon>
        <taxon>Bacilli</taxon>
        <taxon>Bacillales</taxon>
        <taxon>Bacillaceae</taxon>
        <taxon>Heyndrickxia</taxon>
    </lineage>
</organism>
<dbReference type="RefSeq" id="WP_055742278.1">
    <property type="nucleotide sequence ID" value="NZ_JAAIWL010000002.1"/>
</dbReference>
<evidence type="ECO:0000256" key="1">
    <source>
        <dbReference type="SAM" id="Phobius"/>
    </source>
</evidence>
<comment type="caution">
    <text evidence="2">The sequence shown here is derived from an EMBL/GenBank/DDBJ whole genome shotgun (WGS) entry which is preliminary data.</text>
</comment>
<dbReference type="AlphaFoldDB" id="A0A0Q3WPJ2"/>